<feature type="domain" description="Mechanosensitive ion channel MscS" evidence="10">
    <location>
        <begin position="580"/>
        <end position="644"/>
    </location>
</feature>
<dbReference type="SUPFAM" id="SSF82861">
    <property type="entry name" value="Mechanosensitive channel protein MscS (YggB), transmembrane region"/>
    <property type="match status" value="1"/>
</dbReference>
<evidence type="ECO:0000256" key="9">
    <source>
        <dbReference type="SAM" id="SignalP"/>
    </source>
</evidence>
<dbReference type="InterPro" id="IPR010920">
    <property type="entry name" value="LSM_dom_sf"/>
</dbReference>
<evidence type="ECO:0000256" key="3">
    <source>
        <dbReference type="ARBA" id="ARBA00022475"/>
    </source>
</evidence>
<dbReference type="AlphaFoldDB" id="A0A5J6WMR3"/>
<dbReference type="Pfam" id="PF21088">
    <property type="entry name" value="MS_channel_1st"/>
    <property type="match status" value="1"/>
</dbReference>
<dbReference type="PANTHER" id="PTHR30460">
    <property type="entry name" value="MODERATE CONDUCTANCE MECHANOSENSITIVE CHANNEL YBIO"/>
    <property type="match status" value="1"/>
</dbReference>
<proteinExistence type="inferred from homology"/>
<dbReference type="Gene3D" id="1.10.287.1260">
    <property type="match status" value="1"/>
</dbReference>
<keyword evidence="4 8" id="KW-0812">Transmembrane</keyword>
<dbReference type="InterPro" id="IPR049278">
    <property type="entry name" value="MS_channel_C"/>
</dbReference>
<evidence type="ECO:0000313" key="14">
    <source>
        <dbReference type="Proteomes" id="UP000327424"/>
    </source>
</evidence>
<comment type="subcellular location">
    <subcellularLocation>
        <location evidence="1">Cell membrane</location>
        <topology evidence="1">Multi-pass membrane protein</topology>
    </subcellularLocation>
</comment>
<feature type="domain" description="Mechanosensitive ion channel MscS C-terminal" evidence="11">
    <location>
        <begin position="651"/>
        <end position="737"/>
    </location>
</feature>
<gene>
    <name evidence="13" type="ORF">FR932_11220</name>
</gene>
<feature type="transmembrane region" description="Helical" evidence="8">
    <location>
        <begin position="314"/>
        <end position="338"/>
    </location>
</feature>
<reference evidence="13 14" key="1">
    <citation type="submission" date="2019-09" db="EMBL/GenBank/DDBJ databases">
        <title>Hybrid Assembly of the complete Genome of the Deep-Sea Bacterium Moritella marina from long Nanopore and Illumina reads.</title>
        <authorList>
            <person name="Magin S."/>
            <person name="Georgoulis A."/>
            <person name="Papadimitriou K."/>
            <person name="Iliakis G."/>
            <person name="Vorgias C.E."/>
        </authorList>
    </citation>
    <scope>NUCLEOTIDE SEQUENCE [LARGE SCALE GENOMIC DNA]</scope>
    <source>
        <strain evidence="13 14">MP-1</strain>
    </source>
</reference>
<dbReference type="KEGG" id="mmaa:FR932_11220"/>
<dbReference type="Proteomes" id="UP000327424">
    <property type="component" value="Chromosome"/>
</dbReference>
<dbReference type="PANTHER" id="PTHR30460:SF0">
    <property type="entry name" value="MODERATE CONDUCTANCE MECHANOSENSITIVE CHANNEL YBIO"/>
    <property type="match status" value="1"/>
</dbReference>
<feature type="region of interest" description="Disordered" evidence="7">
    <location>
        <begin position="66"/>
        <end position="93"/>
    </location>
</feature>
<evidence type="ECO:0000259" key="12">
    <source>
        <dbReference type="Pfam" id="PF21088"/>
    </source>
</evidence>
<dbReference type="InterPro" id="IPR011014">
    <property type="entry name" value="MscS_channel_TM-2"/>
</dbReference>
<dbReference type="EMBL" id="CP044399">
    <property type="protein sequence ID" value="QFI38380.1"/>
    <property type="molecule type" value="Genomic_DNA"/>
</dbReference>
<feature type="transmembrane region" description="Helical" evidence="8">
    <location>
        <begin position="158"/>
        <end position="178"/>
    </location>
</feature>
<organism evidence="13 14">
    <name type="scientific">Moritella marina ATCC 15381</name>
    <dbReference type="NCBI Taxonomy" id="1202962"/>
    <lineage>
        <taxon>Bacteria</taxon>
        <taxon>Pseudomonadati</taxon>
        <taxon>Pseudomonadota</taxon>
        <taxon>Gammaproteobacteria</taxon>
        <taxon>Alteromonadales</taxon>
        <taxon>Moritellaceae</taxon>
        <taxon>Moritella</taxon>
    </lineage>
</organism>
<sequence>MHKIISTSVFSRIAATLFISMLLMLSNTPLVHANDAVYLSPDYISENAAVENNVTANNFPVSYSAAQEPANGQQPSIQPPNRKGHENRTTDEERTWRVLGSGKQWGKDKEYHYKNDDMARFIFLMDAKDRKNKLLASLALWPDHQEKLINNLTDGQGAARFSSLFTIFVLMLVCGFIVERIASIKMDSFSEGVAKEKDSSLKENLDYLLMRGFFQYVGIAIFALTAALIAIYNYVETDPFRLLSLHALGLVVKIRSLQVVLRLIFAPYARGNRLFKIDCKSASRLYWSILGFMAVYLTITTFWRILVVFSLDPILFALIIPSTGMILNILSIAFIWFNRRTIESMFVSGKETSSAFSRFLRQTWTSVFTIWLFMAWVFWAMYEFLGYYEQADNFTPIWWLTFVYPILDRFIFVSLGQLKRISWLQSHSFEQRCDKFINRVIIALRVIFAAVIFYHIDASFDHNTWEKLANSFGSFIQMFVDIIIVIIVAYAIWEVIQSAIERHLPADIDDGGTSTLEGEGGGGGASRSETLLPLVRSFLMVFLFSSVLLMILSIVGVEIAPLLAGAGIVGIAVGFGAQKLVQDVISGIFFLLDDAFRRGEYIEAAGLRGTVERISIRSITLRHHLGAIQTIPFGEMATVRNLSRDWITKKLEFRLDYRTDVEKVRKLIKKVGQKMLLHPEYGQHFLLPLKSQGVTRVEESALIFRMKFTCVPGEQWVIRREAFRLVQESLKDNGIEFAHRSVHVLTQHDGKEDIQNSIEQNAEMAEKIGAAAALSVSADIKKNDRIDSDYN</sequence>
<dbReference type="InterPro" id="IPR011066">
    <property type="entry name" value="MscS_channel_C_sf"/>
</dbReference>
<evidence type="ECO:0000256" key="1">
    <source>
        <dbReference type="ARBA" id="ARBA00004651"/>
    </source>
</evidence>
<feature type="compositionally biased region" description="Basic and acidic residues" evidence="7">
    <location>
        <begin position="83"/>
        <end position="93"/>
    </location>
</feature>
<feature type="chain" id="PRO_5023886847" evidence="9">
    <location>
        <begin position="34"/>
        <end position="791"/>
    </location>
</feature>
<name>A0A5J6WMR3_MORMI</name>
<dbReference type="SUPFAM" id="SSF82689">
    <property type="entry name" value="Mechanosensitive channel protein MscS (YggB), C-terminal domain"/>
    <property type="match status" value="1"/>
</dbReference>
<feature type="domain" description="Mechanosensitive ion channel transmembrane helices 2/3" evidence="12">
    <location>
        <begin position="541"/>
        <end position="578"/>
    </location>
</feature>
<evidence type="ECO:0000313" key="13">
    <source>
        <dbReference type="EMBL" id="QFI38380.1"/>
    </source>
</evidence>
<dbReference type="OrthoDB" id="6500477at2"/>
<accession>A0A5J6WMR3</accession>
<keyword evidence="6 8" id="KW-0472">Membrane</keyword>
<dbReference type="RefSeq" id="WP_019442695.1">
    <property type="nucleotide sequence ID" value="NZ_ALOE01000034.1"/>
</dbReference>
<feature type="transmembrane region" description="Helical" evidence="8">
    <location>
        <begin position="476"/>
        <end position="493"/>
    </location>
</feature>
<dbReference type="InterPro" id="IPR006685">
    <property type="entry name" value="MscS_channel_2nd"/>
</dbReference>
<dbReference type="Pfam" id="PF21082">
    <property type="entry name" value="MS_channel_3rd"/>
    <property type="match status" value="1"/>
</dbReference>
<feature type="transmembrane region" description="Helical" evidence="8">
    <location>
        <begin position="436"/>
        <end position="456"/>
    </location>
</feature>
<keyword evidence="5 8" id="KW-1133">Transmembrane helix</keyword>
<comment type="similarity">
    <text evidence="2">Belongs to the MscS (TC 1.A.23) family.</text>
</comment>
<feature type="transmembrane region" description="Helical" evidence="8">
    <location>
        <begin position="285"/>
        <end position="308"/>
    </location>
</feature>
<dbReference type="GO" id="GO:0008381">
    <property type="term" value="F:mechanosensitive monoatomic ion channel activity"/>
    <property type="evidence" value="ECO:0007669"/>
    <property type="project" value="InterPro"/>
</dbReference>
<evidence type="ECO:0000256" key="6">
    <source>
        <dbReference type="ARBA" id="ARBA00023136"/>
    </source>
</evidence>
<evidence type="ECO:0000256" key="2">
    <source>
        <dbReference type="ARBA" id="ARBA00008017"/>
    </source>
</evidence>
<evidence type="ECO:0000256" key="5">
    <source>
        <dbReference type="ARBA" id="ARBA00022989"/>
    </source>
</evidence>
<protein>
    <submittedName>
        <fullName evidence="13">Mechanosensitive ion channel family protein</fullName>
    </submittedName>
</protein>
<dbReference type="InterPro" id="IPR045276">
    <property type="entry name" value="YbiO_bact"/>
</dbReference>
<keyword evidence="3" id="KW-1003">Cell membrane</keyword>
<feature type="transmembrane region" description="Helical" evidence="8">
    <location>
        <begin position="247"/>
        <end position="265"/>
    </location>
</feature>
<feature type="transmembrane region" description="Helical" evidence="8">
    <location>
        <begin position="359"/>
        <end position="382"/>
    </location>
</feature>
<dbReference type="Pfam" id="PF00924">
    <property type="entry name" value="MS_channel_2nd"/>
    <property type="match status" value="1"/>
</dbReference>
<dbReference type="GO" id="GO:0005886">
    <property type="term" value="C:plasma membrane"/>
    <property type="evidence" value="ECO:0007669"/>
    <property type="project" value="UniProtKB-SubCell"/>
</dbReference>
<dbReference type="InterPro" id="IPR023408">
    <property type="entry name" value="MscS_beta-dom_sf"/>
</dbReference>
<evidence type="ECO:0000259" key="11">
    <source>
        <dbReference type="Pfam" id="PF21082"/>
    </source>
</evidence>
<keyword evidence="14" id="KW-1185">Reference proteome</keyword>
<dbReference type="Gene3D" id="2.30.30.60">
    <property type="match status" value="1"/>
</dbReference>
<feature type="transmembrane region" description="Helical" evidence="8">
    <location>
        <begin position="537"/>
        <end position="556"/>
    </location>
</feature>
<dbReference type="InterPro" id="IPR049142">
    <property type="entry name" value="MS_channel_1st"/>
</dbReference>
<evidence type="ECO:0000256" key="4">
    <source>
        <dbReference type="ARBA" id="ARBA00022692"/>
    </source>
</evidence>
<evidence type="ECO:0000256" key="7">
    <source>
        <dbReference type="SAM" id="MobiDB-lite"/>
    </source>
</evidence>
<feature type="transmembrane region" description="Helical" evidence="8">
    <location>
        <begin position="213"/>
        <end position="235"/>
    </location>
</feature>
<feature type="signal peptide" evidence="9">
    <location>
        <begin position="1"/>
        <end position="33"/>
    </location>
</feature>
<dbReference type="SUPFAM" id="SSF50182">
    <property type="entry name" value="Sm-like ribonucleoproteins"/>
    <property type="match status" value="1"/>
</dbReference>
<feature type="compositionally biased region" description="Polar residues" evidence="7">
    <location>
        <begin position="66"/>
        <end position="76"/>
    </location>
</feature>
<evidence type="ECO:0000259" key="10">
    <source>
        <dbReference type="Pfam" id="PF00924"/>
    </source>
</evidence>
<evidence type="ECO:0000256" key="8">
    <source>
        <dbReference type="SAM" id="Phobius"/>
    </source>
</evidence>
<dbReference type="Gene3D" id="3.30.70.100">
    <property type="match status" value="1"/>
</dbReference>
<keyword evidence="9" id="KW-0732">Signal</keyword>
<feature type="transmembrane region" description="Helical" evidence="8">
    <location>
        <begin position="397"/>
        <end position="415"/>
    </location>
</feature>